<reference evidence="1" key="2">
    <citation type="submission" date="2013-10" db="EMBL/GenBank/DDBJ databases">
        <authorList>
            <person name="Aslett M."/>
        </authorList>
    </citation>
    <scope>NUCLEOTIDE SEQUENCE</scope>
    <source>
        <strain evidence="1">Houghton</strain>
    </source>
</reference>
<name>U6GFP3_EIMAC</name>
<evidence type="ECO:0000313" key="2">
    <source>
        <dbReference type="Proteomes" id="UP000018050"/>
    </source>
</evidence>
<proteinExistence type="predicted"/>
<dbReference type="EMBL" id="HG670805">
    <property type="protein sequence ID" value="CDI78103.1"/>
    <property type="molecule type" value="Genomic_DNA"/>
</dbReference>
<dbReference type="OMA" id="MTNVVEC"/>
<dbReference type="GeneID" id="25271068"/>
<dbReference type="Proteomes" id="UP000018050">
    <property type="component" value="Unassembled WGS sequence"/>
</dbReference>
<dbReference type="RefSeq" id="XP_013251638.1">
    <property type="nucleotide sequence ID" value="XM_013396184.1"/>
</dbReference>
<gene>
    <name evidence="1" type="ORF">EAH_00029980</name>
</gene>
<sequence length="400" mass="44497">MEGVNRLCSCRFEPLVDVPVPEKAVVWTSNNYYDGSGWVGLTDRDKLSLKPTLFKDHRLLFLEPVEGVCEAFSTVQSGKYDVKCWSKHGCHLGIEGDKNVFLLTPTLREVAVYSHPERLPAFPKAWKPLLFTVNASLIAFRLTDKVCLIVTIDESQTVKIQCVDYNAGFVVSHPSTNAALAYGAMVVKGFDALPNCEVIPHINCASGDWGFFVQLFQWGSFVIPKSVDLTRPTSILGLGLGKKVDCLGVLLHPPNIVIMVHLESPKVLRALEYGRDYLLTAIKTSETDIDIYLIMDGQMTRFNYSFDLRINRPGKPQHHDNVAFKCTLELDDKKKCNRFIFQNTKSASVVVPQGCPSGEGDHLVNKTLIAVFDAEICMYLTHPPALKLCSAFDTVALPVD</sequence>
<organism evidence="1 2">
    <name type="scientific">Eimeria acervulina</name>
    <name type="common">Coccidian parasite</name>
    <dbReference type="NCBI Taxonomy" id="5801"/>
    <lineage>
        <taxon>Eukaryota</taxon>
        <taxon>Sar</taxon>
        <taxon>Alveolata</taxon>
        <taxon>Apicomplexa</taxon>
        <taxon>Conoidasida</taxon>
        <taxon>Coccidia</taxon>
        <taxon>Eucoccidiorida</taxon>
        <taxon>Eimeriorina</taxon>
        <taxon>Eimeriidae</taxon>
        <taxon>Eimeria</taxon>
    </lineage>
</organism>
<evidence type="ECO:0000313" key="1">
    <source>
        <dbReference type="EMBL" id="CDI78103.1"/>
    </source>
</evidence>
<dbReference type="AlphaFoldDB" id="U6GFP3"/>
<accession>U6GFP3</accession>
<dbReference type="OrthoDB" id="345191at2759"/>
<reference evidence="1" key="1">
    <citation type="submission" date="2013-10" db="EMBL/GenBank/DDBJ databases">
        <title>Genomic analysis of the causative agents of coccidiosis in chickens.</title>
        <authorList>
            <person name="Reid A.J."/>
            <person name="Blake D."/>
            <person name="Billington K."/>
            <person name="Browne H."/>
            <person name="Dunn M."/>
            <person name="Hung S."/>
            <person name="Kawahara F."/>
            <person name="Miranda-Saavedra D."/>
            <person name="Mourier T."/>
            <person name="Nagra H."/>
            <person name="Otto T.D."/>
            <person name="Rawlings N."/>
            <person name="Sanchez A."/>
            <person name="Sanders M."/>
            <person name="Subramaniam C."/>
            <person name="Tay Y."/>
            <person name="Dear P."/>
            <person name="Doerig C."/>
            <person name="Gruber A."/>
            <person name="Parkinson J."/>
            <person name="Shirley M."/>
            <person name="Wan K.L."/>
            <person name="Berriman M."/>
            <person name="Tomley F."/>
            <person name="Pain A."/>
        </authorList>
    </citation>
    <scope>NUCLEOTIDE SEQUENCE</scope>
    <source>
        <strain evidence="1">Houghton</strain>
    </source>
</reference>
<protein>
    <submittedName>
        <fullName evidence="1">Uncharacterized protein</fullName>
    </submittedName>
</protein>
<keyword evidence="2" id="KW-1185">Reference proteome</keyword>
<dbReference type="VEuPathDB" id="ToxoDB:EAH_00029980"/>